<dbReference type="InterPro" id="IPR046342">
    <property type="entry name" value="CBS_dom_sf"/>
</dbReference>
<keyword evidence="1" id="KW-0677">Repeat</keyword>
<evidence type="ECO:0000313" key="7">
    <source>
        <dbReference type="Proteomes" id="UP000419017"/>
    </source>
</evidence>
<dbReference type="RefSeq" id="WP_156683474.1">
    <property type="nucleotide sequence ID" value="NZ_CABWIB010000001.1"/>
</dbReference>
<evidence type="ECO:0000256" key="1">
    <source>
        <dbReference type="ARBA" id="ARBA00022737"/>
    </source>
</evidence>
<proteinExistence type="predicted"/>
<dbReference type="PANTHER" id="PTHR22777">
    <property type="entry name" value="HEMOLYSIN-RELATED"/>
    <property type="match status" value="1"/>
</dbReference>
<keyword evidence="4" id="KW-0472">Membrane</keyword>
<keyword evidence="2 3" id="KW-0129">CBS domain</keyword>
<reference evidence="6 7" key="1">
    <citation type="submission" date="2019-10" db="EMBL/GenBank/DDBJ databases">
        <authorList>
            <person name="Blom J."/>
        </authorList>
    </citation>
    <scope>NUCLEOTIDE SEQUENCE [LARGE SCALE GENOMIC DNA]</scope>
    <source>
        <strain evidence="6 7">ES3154-GLU</strain>
    </source>
</reference>
<dbReference type="Gene3D" id="3.10.580.10">
    <property type="entry name" value="CBS-domain"/>
    <property type="match status" value="1"/>
</dbReference>
<keyword evidence="4" id="KW-1133">Transmembrane helix</keyword>
<evidence type="ECO:0000256" key="2">
    <source>
        <dbReference type="ARBA" id="ARBA00023122"/>
    </source>
</evidence>
<sequence length="158" mass="18502">MKRAIILAILQVIITVSLFYIFFKERKEKKLDEINITNENNIESEIKSNMLEFSDTNVKEIMTARTSIYALEKKDILEDVIDDIIEKGFSRIPVYEESIDNIIGILYIKDILKIDSKKSVGEYMKEAFYIPETKSISKLLEEFRMNHKHIAIIIDEYG</sequence>
<gene>
    <name evidence="6" type="ORF">OMES3154_00767</name>
</gene>
<dbReference type="Proteomes" id="UP000419017">
    <property type="component" value="Unassembled WGS sequence"/>
</dbReference>
<feature type="domain" description="CBS" evidence="5">
    <location>
        <begin position="62"/>
        <end position="122"/>
    </location>
</feature>
<keyword evidence="4" id="KW-0812">Transmembrane</keyword>
<dbReference type="CDD" id="cd04590">
    <property type="entry name" value="CBS_pair_CorC_HlyC_assoc"/>
    <property type="match status" value="1"/>
</dbReference>
<evidence type="ECO:0000259" key="5">
    <source>
        <dbReference type="PROSITE" id="PS51371"/>
    </source>
</evidence>
<protein>
    <submittedName>
        <fullName evidence="6">Magnesium and cobalt efflux protein CorC</fullName>
    </submittedName>
</protein>
<dbReference type="Pfam" id="PF00571">
    <property type="entry name" value="CBS"/>
    <property type="match status" value="1"/>
</dbReference>
<dbReference type="SUPFAM" id="SSF54631">
    <property type="entry name" value="CBS-domain pair"/>
    <property type="match status" value="1"/>
</dbReference>
<dbReference type="InterPro" id="IPR044751">
    <property type="entry name" value="Ion_transp-like_CBS"/>
</dbReference>
<dbReference type="EMBL" id="CABWIB010000001">
    <property type="protein sequence ID" value="VWL85482.1"/>
    <property type="molecule type" value="Genomic_DNA"/>
</dbReference>
<evidence type="ECO:0000313" key="6">
    <source>
        <dbReference type="EMBL" id="VWL85482.1"/>
    </source>
</evidence>
<organism evidence="6 7">
    <name type="scientific">Oceanivirga miroungae</name>
    <dbReference type="NCBI Taxonomy" id="1130046"/>
    <lineage>
        <taxon>Bacteria</taxon>
        <taxon>Fusobacteriati</taxon>
        <taxon>Fusobacteriota</taxon>
        <taxon>Fusobacteriia</taxon>
        <taxon>Fusobacteriales</taxon>
        <taxon>Leptotrichiaceae</taxon>
        <taxon>Oceanivirga</taxon>
    </lineage>
</organism>
<dbReference type="AlphaFoldDB" id="A0A6I8MEG6"/>
<dbReference type="PANTHER" id="PTHR22777:SF17">
    <property type="entry name" value="UPF0053 PROTEIN SLL0260"/>
    <property type="match status" value="1"/>
</dbReference>
<keyword evidence="7" id="KW-1185">Reference proteome</keyword>
<evidence type="ECO:0000256" key="3">
    <source>
        <dbReference type="PROSITE-ProRule" id="PRU00703"/>
    </source>
</evidence>
<name>A0A6I8MEG6_9FUSO</name>
<dbReference type="InterPro" id="IPR000644">
    <property type="entry name" value="CBS_dom"/>
</dbReference>
<evidence type="ECO:0000256" key="4">
    <source>
        <dbReference type="SAM" id="Phobius"/>
    </source>
</evidence>
<feature type="transmembrane region" description="Helical" evidence="4">
    <location>
        <begin position="6"/>
        <end position="23"/>
    </location>
</feature>
<dbReference type="PROSITE" id="PS51371">
    <property type="entry name" value="CBS"/>
    <property type="match status" value="1"/>
</dbReference>
<accession>A0A6I8MEG6</accession>
<dbReference type="GO" id="GO:0005886">
    <property type="term" value="C:plasma membrane"/>
    <property type="evidence" value="ECO:0007669"/>
    <property type="project" value="TreeGrafter"/>
</dbReference>